<dbReference type="SUPFAM" id="SSF48403">
    <property type="entry name" value="Ankyrin repeat"/>
    <property type="match status" value="1"/>
</dbReference>
<feature type="compositionally biased region" description="Low complexity" evidence="4">
    <location>
        <begin position="400"/>
        <end position="416"/>
    </location>
</feature>
<dbReference type="STRING" id="177199.A0A420XWY7"/>
<dbReference type="PANTHER" id="PTHR24173:SF74">
    <property type="entry name" value="ANKYRIN REPEAT DOMAIN-CONTAINING PROTEIN 16"/>
    <property type="match status" value="1"/>
</dbReference>
<sequence length="930" mass="101687">MESDTQPAAEDHPVASKFTLQHAKELFAALFAKATAPGFNLTSQQRLNFQKNMRLLDEAEEDLHNFSPSTQARHKRAAKLLRWTFHNHKRERFILCAASQSFLHLVHLHAVHQAQQVLNEVNEANVGDSASIASALEDLKDLAAAVEKHFPASSKDNTKSCSPDVKVLAPSIESSNTSIQNLKPGMVYHSSIMPRLAEAEPSRPFSSTDWSRMLKQVAIHDSESKDRNNASDVNDTLPEKRKRHFQEQTESPRANTCDIGSDSTGHRMRAGRPKRPRIEGPELISTGSIEPESRRLGDDARTVQLSPEAEITSILRQVRGLVTLSSFGKQQLVEQVIEALEIPDNGADHAYIYEPSVSGSSTQPTERAITPVSRQRTTVPLGGHPRADIPFGDPYVPPSLFSRLRSPSDDSSSSRSIFHNPPSSNLTGPLAVDEPLVPLHQAWAAWTSEPLISFSAPLIRILGPAPNSMGAEFSQIDGRNQESVQPSFPGEQSSGYCKPIQQARLVPGGPQLQLATQWTVPDTAQSIVFALNGNIDGLKDLFSRGLASPRDVSESRGFSLMRWALYGGMHHYKTVQFLISQGAHVDEESYEHVFDFGFRSKCSNKELEELSCVRYSRDDNWIEEQNFSLLHQIVFGLSSCSLAAALREYPDAVHAKDTQGRTALDWATARAQLSDMKLLIEHKSNVNGMDVSGRSTILHAVDSHNVEAVCILLKAGADPNPMVPEGLFRSSPLKAASFGGLVEMVKLLLQFGAEVDAYNPEGHTALHAAVITQNVECASILLEKGASLGDVAGNGCTPFVTAIIHNSYAVLKLFVNRRYGHVTAAHVKGPQVLAVIAEHADTDTMSIIASFLPLKLALGLSRVNIAADIKIPRQRRDYDQKLGETFDDLLSSIAMAKEQSAAFRTADGGIGSGLLNYFSPGSLRCEELGD</sequence>
<dbReference type="Proteomes" id="UP000275385">
    <property type="component" value="Unassembled WGS sequence"/>
</dbReference>
<dbReference type="InterPro" id="IPR036770">
    <property type="entry name" value="Ankyrin_rpt-contain_sf"/>
</dbReference>
<protein>
    <submittedName>
        <fullName evidence="5">Uncharacterized protein</fullName>
    </submittedName>
</protein>
<evidence type="ECO:0000313" key="6">
    <source>
        <dbReference type="Proteomes" id="UP000275385"/>
    </source>
</evidence>
<feature type="repeat" description="ANK" evidence="3">
    <location>
        <begin position="728"/>
        <end position="760"/>
    </location>
</feature>
<evidence type="ECO:0000256" key="1">
    <source>
        <dbReference type="ARBA" id="ARBA00022737"/>
    </source>
</evidence>
<keyword evidence="2 3" id="KW-0040">ANK repeat</keyword>
<dbReference type="Gene3D" id="1.25.40.20">
    <property type="entry name" value="Ankyrin repeat-containing domain"/>
    <property type="match status" value="2"/>
</dbReference>
<dbReference type="SMART" id="SM00248">
    <property type="entry name" value="ANK"/>
    <property type="match status" value="6"/>
</dbReference>
<gene>
    <name evidence="5" type="ORF">DL546_000590</name>
</gene>
<feature type="compositionally biased region" description="Basic and acidic residues" evidence="4">
    <location>
        <begin position="219"/>
        <end position="229"/>
    </location>
</feature>
<proteinExistence type="predicted"/>
<dbReference type="InterPro" id="IPR002110">
    <property type="entry name" value="Ankyrin_rpt"/>
</dbReference>
<reference evidence="5 6" key="1">
    <citation type="submission" date="2018-08" db="EMBL/GenBank/DDBJ databases">
        <title>Draft genome of the lignicolous fungus Coniochaeta pulveracea.</title>
        <authorList>
            <person name="Borstlap C.J."/>
            <person name="De Witt R.N."/>
            <person name="Botha A."/>
            <person name="Volschenk H."/>
        </authorList>
    </citation>
    <scope>NUCLEOTIDE SEQUENCE [LARGE SCALE GENOMIC DNA]</scope>
    <source>
        <strain evidence="5 6">CAB683</strain>
    </source>
</reference>
<keyword evidence="6" id="KW-1185">Reference proteome</keyword>
<feature type="repeat" description="ANK" evidence="3">
    <location>
        <begin position="761"/>
        <end position="788"/>
    </location>
</feature>
<dbReference type="Pfam" id="PF12796">
    <property type="entry name" value="Ank_2"/>
    <property type="match status" value="2"/>
</dbReference>
<feature type="compositionally biased region" description="Basic residues" evidence="4">
    <location>
        <begin position="266"/>
        <end position="275"/>
    </location>
</feature>
<organism evidence="5 6">
    <name type="scientific">Coniochaeta pulveracea</name>
    <dbReference type="NCBI Taxonomy" id="177199"/>
    <lineage>
        <taxon>Eukaryota</taxon>
        <taxon>Fungi</taxon>
        <taxon>Dikarya</taxon>
        <taxon>Ascomycota</taxon>
        <taxon>Pezizomycotina</taxon>
        <taxon>Sordariomycetes</taxon>
        <taxon>Sordariomycetidae</taxon>
        <taxon>Coniochaetales</taxon>
        <taxon>Coniochaetaceae</taxon>
        <taxon>Coniochaeta</taxon>
    </lineage>
</organism>
<evidence type="ECO:0000313" key="5">
    <source>
        <dbReference type="EMBL" id="RKU40167.1"/>
    </source>
</evidence>
<keyword evidence="1" id="KW-0677">Repeat</keyword>
<name>A0A420XWY7_9PEZI</name>
<dbReference type="EMBL" id="QVQW01000117">
    <property type="protein sequence ID" value="RKU40167.1"/>
    <property type="molecule type" value="Genomic_DNA"/>
</dbReference>
<evidence type="ECO:0000256" key="3">
    <source>
        <dbReference type="PROSITE-ProRule" id="PRU00023"/>
    </source>
</evidence>
<dbReference type="AlphaFoldDB" id="A0A420XWY7"/>
<evidence type="ECO:0000256" key="4">
    <source>
        <dbReference type="SAM" id="MobiDB-lite"/>
    </source>
</evidence>
<dbReference type="OrthoDB" id="341259at2759"/>
<accession>A0A420XWY7</accession>
<feature type="repeat" description="ANK" evidence="3">
    <location>
        <begin position="659"/>
        <end position="691"/>
    </location>
</feature>
<evidence type="ECO:0000256" key="2">
    <source>
        <dbReference type="ARBA" id="ARBA00023043"/>
    </source>
</evidence>
<feature type="region of interest" description="Disordered" evidence="4">
    <location>
        <begin position="219"/>
        <end position="299"/>
    </location>
</feature>
<dbReference type="PROSITE" id="PS50297">
    <property type="entry name" value="ANK_REP_REGION"/>
    <property type="match status" value="2"/>
</dbReference>
<dbReference type="PROSITE" id="PS50088">
    <property type="entry name" value="ANK_REPEAT"/>
    <property type="match status" value="3"/>
</dbReference>
<dbReference type="PANTHER" id="PTHR24173">
    <property type="entry name" value="ANKYRIN REPEAT CONTAINING"/>
    <property type="match status" value="1"/>
</dbReference>
<comment type="caution">
    <text evidence="5">The sequence shown here is derived from an EMBL/GenBank/DDBJ whole genome shotgun (WGS) entry which is preliminary data.</text>
</comment>
<feature type="region of interest" description="Disordered" evidence="4">
    <location>
        <begin position="400"/>
        <end position="429"/>
    </location>
</feature>